<dbReference type="SUPFAM" id="SSF48576">
    <property type="entry name" value="Terpenoid synthases"/>
    <property type="match status" value="1"/>
</dbReference>
<evidence type="ECO:0000259" key="8">
    <source>
        <dbReference type="Pfam" id="PF03936"/>
    </source>
</evidence>
<evidence type="ECO:0000256" key="4">
    <source>
        <dbReference type="ARBA" id="ARBA00023239"/>
    </source>
</evidence>
<dbReference type="SUPFAM" id="SSF48239">
    <property type="entry name" value="Terpenoid cyclases/Protein prenyltransferases"/>
    <property type="match status" value="1"/>
</dbReference>
<dbReference type="FunFam" id="1.50.10.130:FF:000001">
    <property type="entry name" value="Isoprene synthase, chloroplastic"/>
    <property type="match status" value="1"/>
</dbReference>
<dbReference type="PANTHER" id="PTHR31225">
    <property type="entry name" value="OS04G0344100 PROTEIN-RELATED"/>
    <property type="match status" value="1"/>
</dbReference>
<organism evidence="9 10">
    <name type="scientific">Populus alba x Populus x berolinensis</name>
    <dbReference type="NCBI Taxonomy" id="444605"/>
    <lineage>
        <taxon>Eukaryota</taxon>
        <taxon>Viridiplantae</taxon>
        <taxon>Streptophyta</taxon>
        <taxon>Embryophyta</taxon>
        <taxon>Tracheophyta</taxon>
        <taxon>Spermatophyta</taxon>
        <taxon>Magnoliopsida</taxon>
        <taxon>eudicotyledons</taxon>
        <taxon>Gunneridae</taxon>
        <taxon>Pentapetalae</taxon>
        <taxon>rosids</taxon>
        <taxon>fabids</taxon>
        <taxon>Malpighiales</taxon>
        <taxon>Salicaceae</taxon>
        <taxon>Saliceae</taxon>
        <taxon>Populus</taxon>
    </lineage>
</organism>
<dbReference type="InterPro" id="IPR008949">
    <property type="entry name" value="Isoprenoid_synthase_dom_sf"/>
</dbReference>
<dbReference type="InterPro" id="IPR008930">
    <property type="entry name" value="Terpenoid_cyclase/PrenylTrfase"/>
</dbReference>
<comment type="caution">
    <text evidence="9">The sequence shown here is derived from an EMBL/GenBank/DDBJ whole genome shotgun (WGS) entry which is preliminary data.</text>
</comment>
<dbReference type="CDD" id="cd00684">
    <property type="entry name" value="Terpene_cyclase_plant_C1"/>
    <property type="match status" value="1"/>
</dbReference>
<dbReference type="GO" id="GO:0000287">
    <property type="term" value="F:magnesium ion binding"/>
    <property type="evidence" value="ECO:0007669"/>
    <property type="project" value="InterPro"/>
</dbReference>
<accession>A0AAD6LMK8</accession>
<dbReference type="Gene3D" id="1.50.10.130">
    <property type="entry name" value="Terpene synthase, N-terminal domain"/>
    <property type="match status" value="1"/>
</dbReference>
<evidence type="ECO:0000256" key="3">
    <source>
        <dbReference type="ARBA" id="ARBA00022842"/>
    </source>
</evidence>
<feature type="domain" description="Terpene synthase metal-binding" evidence="8">
    <location>
        <begin position="258"/>
        <end position="498"/>
    </location>
</feature>
<evidence type="ECO:0000256" key="6">
    <source>
        <dbReference type="ARBA" id="ARBA00067923"/>
    </source>
</evidence>
<dbReference type="InterPro" id="IPR034741">
    <property type="entry name" value="Terpene_cyclase-like_1_C"/>
</dbReference>
<evidence type="ECO:0000256" key="1">
    <source>
        <dbReference type="ARBA" id="ARBA00001946"/>
    </source>
</evidence>
<evidence type="ECO:0000259" key="7">
    <source>
        <dbReference type="Pfam" id="PF01397"/>
    </source>
</evidence>
<dbReference type="InterPro" id="IPR036965">
    <property type="entry name" value="Terpene_synth_N_sf"/>
</dbReference>
<gene>
    <name evidence="9" type="ORF">NC653_034464</name>
</gene>
<dbReference type="InterPro" id="IPR050148">
    <property type="entry name" value="Terpene_synthase-like"/>
</dbReference>
<comment type="cofactor">
    <cofactor evidence="1">
        <name>Mg(2+)</name>
        <dbReference type="ChEBI" id="CHEBI:18420"/>
    </cofactor>
</comment>
<dbReference type="SFLD" id="SFLDS00005">
    <property type="entry name" value="Isoprenoid_Synthase_Type_I"/>
    <property type="match status" value="1"/>
</dbReference>
<dbReference type="EC" id="4.2.3.27" evidence="5"/>
<dbReference type="GO" id="GO:0034009">
    <property type="term" value="F:isoprene synthase activity"/>
    <property type="evidence" value="ECO:0007669"/>
    <property type="project" value="UniProtKB-EC"/>
</dbReference>
<protein>
    <recommendedName>
        <fullName evidence="6">Isoprene synthase, chloroplastic</fullName>
        <ecNumber evidence="5">4.2.3.27</ecNumber>
    </recommendedName>
</protein>
<evidence type="ECO:0000313" key="9">
    <source>
        <dbReference type="EMBL" id="KAJ6969911.1"/>
    </source>
</evidence>
<dbReference type="InterPro" id="IPR005630">
    <property type="entry name" value="Terpene_synthase_metal-bd"/>
</dbReference>
<proteinExistence type="predicted"/>
<dbReference type="Proteomes" id="UP001164929">
    <property type="component" value="Chromosome 15"/>
</dbReference>
<keyword evidence="4" id="KW-0456">Lyase</keyword>
<dbReference type="FunFam" id="1.10.600.10:FF:000007">
    <property type="entry name" value="Isoprene synthase, chloroplastic"/>
    <property type="match status" value="1"/>
</dbReference>
<evidence type="ECO:0000313" key="10">
    <source>
        <dbReference type="Proteomes" id="UP001164929"/>
    </source>
</evidence>
<reference evidence="9" key="1">
    <citation type="journal article" date="2023" name="Mol. Ecol. Resour.">
        <title>Chromosome-level genome assembly of a triploid poplar Populus alba 'Berolinensis'.</title>
        <authorList>
            <person name="Chen S."/>
            <person name="Yu Y."/>
            <person name="Wang X."/>
            <person name="Wang S."/>
            <person name="Zhang T."/>
            <person name="Zhou Y."/>
            <person name="He R."/>
            <person name="Meng N."/>
            <person name="Wang Y."/>
            <person name="Liu W."/>
            <person name="Liu Z."/>
            <person name="Liu J."/>
            <person name="Guo Q."/>
            <person name="Huang H."/>
            <person name="Sederoff R.R."/>
            <person name="Wang G."/>
            <person name="Qu G."/>
            <person name="Chen S."/>
        </authorList>
    </citation>
    <scope>NUCLEOTIDE SEQUENCE</scope>
    <source>
        <strain evidence="9">SC-2020</strain>
    </source>
</reference>
<keyword evidence="2" id="KW-0479">Metal-binding</keyword>
<keyword evidence="3" id="KW-0460">Magnesium</keyword>
<dbReference type="Gene3D" id="1.10.600.10">
    <property type="entry name" value="Farnesyl Diphosphate Synthase"/>
    <property type="match status" value="1"/>
</dbReference>
<dbReference type="InterPro" id="IPR044814">
    <property type="entry name" value="Terpene_cyclase_plant_C1"/>
</dbReference>
<name>A0AAD6LMK8_9ROSI</name>
<dbReference type="AlphaFoldDB" id="A0AAD6LMK8"/>
<dbReference type="EMBL" id="JAQIZT010000015">
    <property type="protein sequence ID" value="KAJ6969911.1"/>
    <property type="molecule type" value="Genomic_DNA"/>
</dbReference>
<dbReference type="Pfam" id="PF03936">
    <property type="entry name" value="Terpene_synth_C"/>
    <property type="match status" value="1"/>
</dbReference>
<evidence type="ECO:0000256" key="5">
    <source>
        <dbReference type="ARBA" id="ARBA00066664"/>
    </source>
</evidence>
<keyword evidence="10" id="KW-1185">Reference proteome</keyword>
<dbReference type="GO" id="GO:0120251">
    <property type="term" value="P:hydrocarbon biosynthetic process"/>
    <property type="evidence" value="ECO:0007669"/>
    <property type="project" value="UniProtKB-ARBA"/>
</dbReference>
<dbReference type="InterPro" id="IPR001906">
    <property type="entry name" value="Terpene_synth_N"/>
</dbReference>
<evidence type="ECO:0000256" key="2">
    <source>
        <dbReference type="ARBA" id="ARBA00022723"/>
    </source>
</evidence>
<dbReference type="GO" id="GO:0016102">
    <property type="term" value="P:diterpenoid biosynthetic process"/>
    <property type="evidence" value="ECO:0007669"/>
    <property type="project" value="InterPro"/>
</dbReference>
<feature type="domain" description="Terpene synthase N-terminal" evidence="7">
    <location>
        <begin position="32"/>
        <end position="201"/>
    </location>
</feature>
<sequence length="589" mass="68669">MSTQVSQEVVPKTLQARDNEIIRRTANYHPSIWGDQFISHLPKDKVQEAIELQEIEKLREQFKRELLASNSSQKLDLIDAIQRLGVAYHFETEIEEALQHIYNNRIDIEDDDLYNTALGFRLLRQHGYNVSCDIFNKFKDDKGYFKQSNDVRGILGLYEAAHLAVHGEDILDEALAFTTIHLKSMATSPNCPLTAKVSHALKQSIRRGVPRLESRRYISIYQDEPSCNKTLLGLAKLNFNLVQELHKEELSEITRWWKGLDFARRLPFARDRVVECFFWIVGVYFEPQYSLARKILTKVIAMASIIDDIYDVYGTLEELELFTEAIDRWDTKSMHQLPDYMKICYEALLNVYIEIEEKVAKEGWSYRVHFGKEAMKVNVHAYFNEAKWFHENHIPTMEEYMQVALQTTGYSMLATVSFIGMAGDMVTEQAFDWVFNRPKIVRASETICRLVDDVRSHKFEQERGHAASGVECYIRQYGLSEQEVYKEFHMQVVNAWKDINEEFLKPTAVPMPLLERILNLSRVMDVIYKEEDEYTHVGEEPQLNEMDFLEIDLLGPQPIFSETVQPVENLQFGVGGFSQLDQWFRYGGW</sequence>
<dbReference type="PANTHER" id="PTHR31225:SF251">
    <property type="entry name" value="(-)-GERMACRENE D SYNTHASE-LIKE ISOFORM X2"/>
    <property type="match status" value="1"/>
</dbReference>
<dbReference type="Pfam" id="PF01397">
    <property type="entry name" value="Terpene_synth"/>
    <property type="match status" value="1"/>
</dbReference>
<dbReference type="SFLD" id="SFLDG01019">
    <property type="entry name" value="Terpene_Cyclase_Like_1_C_Termi"/>
    <property type="match status" value="1"/>
</dbReference>